<dbReference type="InterPro" id="IPR005170">
    <property type="entry name" value="Transptr-assoc_dom"/>
</dbReference>
<feature type="transmembrane region" description="Helical" evidence="10">
    <location>
        <begin position="76"/>
        <end position="95"/>
    </location>
</feature>
<sequence length="461" mass="52003">MNLDIPPSSILLNTLTTDAVSGWKIALTIFLVFLNGFFVAAEFAIVKVRSSQLSGSNASPKIIKAAKLVTNNLDNYLAATQLGITIASLGLGWVGESVTEGLLLKLMSYFPALQTVINPHTWAPWVGFIIITILHIVFGELAPKSIAIRKAAPTTLAVAIPLRVFYYMLRPVIYIMNGFANLILKVIGIAPIKEQDIHTEEEIKLIISESEEGGAIEDSERELINNVFDFDSRRVKDILTHRKDLVSFDVNTPFEELTKSVITEGYSRYPIYQDTPSDLIGILNIKDVLLYYQDKKEFNIREVLRPVFYIPESMKIKDLLKAFQKDHVQLAVVTDEYGDIAGIVTMEDILEELVGDIQDEHDAEQPIVEKQADDSYIVDAHETLEDINEFLPRALPVEEDYNTLSGLITYEHGSVPVEGEVLILEGYEMIILKMYRSSVEKVRMRLLSNEELEQYEESREE</sequence>
<keyword evidence="6 8" id="KW-0129">CBS domain</keyword>
<dbReference type="Pfam" id="PF01595">
    <property type="entry name" value="CNNM"/>
    <property type="match status" value="1"/>
</dbReference>
<dbReference type="PANTHER" id="PTHR43099:SF5">
    <property type="entry name" value="HLYC_CORC FAMILY TRANSPORTER"/>
    <property type="match status" value="1"/>
</dbReference>
<feature type="domain" description="CNNM transmembrane" evidence="12">
    <location>
        <begin position="17"/>
        <end position="220"/>
    </location>
</feature>
<dbReference type="SMART" id="SM01091">
    <property type="entry name" value="CorC_HlyC"/>
    <property type="match status" value="1"/>
</dbReference>
<feature type="domain" description="CBS" evidence="11">
    <location>
        <begin position="239"/>
        <end position="298"/>
    </location>
</feature>
<evidence type="ECO:0000313" key="14">
    <source>
        <dbReference type="Proteomes" id="UP001209317"/>
    </source>
</evidence>
<dbReference type="Pfam" id="PF00571">
    <property type="entry name" value="CBS"/>
    <property type="match status" value="2"/>
</dbReference>
<keyword evidence="2" id="KW-1003">Cell membrane</keyword>
<comment type="caution">
    <text evidence="13">The sequence shown here is derived from an EMBL/GenBank/DDBJ whole genome shotgun (WGS) entry which is preliminary data.</text>
</comment>
<feature type="domain" description="CBS" evidence="11">
    <location>
        <begin position="303"/>
        <end position="360"/>
    </location>
</feature>
<reference evidence="13" key="1">
    <citation type="submission" date="2022-10" db="EMBL/GenBank/DDBJ databases">
        <authorList>
            <person name="Kim H.S."/>
            <person name="Kim J.-S."/>
            <person name="Suh M.K."/>
            <person name="Eom M.K."/>
            <person name="Lee J.-S."/>
        </authorList>
    </citation>
    <scope>NUCLEOTIDE SEQUENCE</scope>
    <source>
        <strain evidence="13">LIP-5</strain>
    </source>
</reference>
<organism evidence="13 14">
    <name type="scientific">Haoranjiania flava</name>
    <dbReference type="NCBI Taxonomy" id="1856322"/>
    <lineage>
        <taxon>Bacteria</taxon>
        <taxon>Pseudomonadati</taxon>
        <taxon>Bacteroidota</taxon>
        <taxon>Chitinophagia</taxon>
        <taxon>Chitinophagales</taxon>
        <taxon>Chitinophagaceae</taxon>
        <taxon>Haoranjiania</taxon>
    </lineage>
</organism>
<protein>
    <submittedName>
        <fullName evidence="13">Hemolysin family protein</fullName>
    </submittedName>
</protein>
<gene>
    <name evidence="13" type="ORF">OD355_12305</name>
</gene>
<evidence type="ECO:0000256" key="5">
    <source>
        <dbReference type="ARBA" id="ARBA00022989"/>
    </source>
</evidence>
<keyword evidence="4" id="KW-0677">Repeat</keyword>
<evidence type="ECO:0000256" key="3">
    <source>
        <dbReference type="ARBA" id="ARBA00022692"/>
    </source>
</evidence>
<dbReference type="GO" id="GO:0005886">
    <property type="term" value="C:plasma membrane"/>
    <property type="evidence" value="ECO:0007669"/>
    <property type="project" value="UniProtKB-SubCell"/>
</dbReference>
<comment type="subcellular location">
    <subcellularLocation>
        <location evidence="1">Cell membrane</location>
        <topology evidence="1">Multi-pass membrane protein</topology>
    </subcellularLocation>
</comment>
<evidence type="ECO:0000256" key="1">
    <source>
        <dbReference type="ARBA" id="ARBA00004651"/>
    </source>
</evidence>
<proteinExistence type="predicted"/>
<dbReference type="SUPFAM" id="SSF54631">
    <property type="entry name" value="CBS-domain pair"/>
    <property type="match status" value="1"/>
</dbReference>
<dbReference type="Gene3D" id="3.10.580.10">
    <property type="entry name" value="CBS-domain"/>
    <property type="match status" value="1"/>
</dbReference>
<dbReference type="InterPro" id="IPR002550">
    <property type="entry name" value="CNNM"/>
</dbReference>
<keyword evidence="5 9" id="KW-1133">Transmembrane helix</keyword>
<dbReference type="InterPro" id="IPR000644">
    <property type="entry name" value="CBS_dom"/>
</dbReference>
<dbReference type="CDD" id="cd02205">
    <property type="entry name" value="CBS_pair_SF"/>
    <property type="match status" value="1"/>
</dbReference>
<dbReference type="InterPro" id="IPR036318">
    <property type="entry name" value="FAD-bd_PCMH-like_sf"/>
</dbReference>
<name>A0AAE3ING3_9BACT</name>
<feature type="transmembrane region" description="Helical" evidence="10">
    <location>
        <begin position="151"/>
        <end position="169"/>
    </location>
</feature>
<evidence type="ECO:0000256" key="9">
    <source>
        <dbReference type="PROSITE-ProRule" id="PRU01193"/>
    </source>
</evidence>
<dbReference type="InterPro" id="IPR051676">
    <property type="entry name" value="UPF0053_domain"/>
</dbReference>
<dbReference type="InterPro" id="IPR016169">
    <property type="entry name" value="FAD-bd_PCMH_sub2"/>
</dbReference>
<evidence type="ECO:0000256" key="7">
    <source>
        <dbReference type="ARBA" id="ARBA00023136"/>
    </source>
</evidence>
<keyword evidence="3 9" id="KW-0812">Transmembrane</keyword>
<dbReference type="InterPro" id="IPR044751">
    <property type="entry name" value="Ion_transp-like_CBS"/>
</dbReference>
<dbReference type="PANTHER" id="PTHR43099">
    <property type="entry name" value="UPF0053 PROTEIN YRKA"/>
    <property type="match status" value="1"/>
</dbReference>
<evidence type="ECO:0000256" key="4">
    <source>
        <dbReference type="ARBA" id="ARBA00022737"/>
    </source>
</evidence>
<dbReference type="PROSITE" id="PS51846">
    <property type="entry name" value="CNNM"/>
    <property type="match status" value="1"/>
</dbReference>
<dbReference type="RefSeq" id="WP_263038790.1">
    <property type="nucleotide sequence ID" value="NZ_JAOTPL010000022.1"/>
</dbReference>
<feature type="transmembrane region" description="Helical" evidence="10">
    <location>
        <begin position="122"/>
        <end position="139"/>
    </location>
</feature>
<dbReference type="GO" id="GO:0050660">
    <property type="term" value="F:flavin adenine dinucleotide binding"/>
    <property type="evidence" value="ECO:0007669"/>
    <property type="project" value="InterPro"/>
</dbReference>
<evidence type="ECO:0000259" key="11">
    <source>
        <dbReference type="PROSITE" id="PS51371"/>
    </source>
</evidence>
<dbReference type="EMBL" id="JAOTPL010000022">
    <property type="protein sequence ID" value="MCU7695302.1"/>
    <property type="molecule type" value="Genomic_DNA"/>
</dbReference>
<keyword evidence="7 9" id="KW-0472">Membrane</keyword>
<dbReference type="Pfam" id="PF03471">
    <property type="entry name" value="CorC_HlyC"/>
    <property type="match status" value="1"/>
</dbReference>
<dbReference type="InterPro" id="IPR046342">
    <property type="entry name" value="CBS_dom_sf"/>
</dbReference>
<dbReference type="CDD" id="cd04590">
    <property type="entry name" value="CBS_pair_CorC_HlyC_assoc"/>
    <property type="match status" value="1"/>
</dbReference>
<dbReference type="PROSITE" id="PS51371">
    <property type="entry name" value="CBS"/>
    <property type="match status" value="2"/>
</dbReference>
<feature type="transmembrane region" description="Helical" evidence="10">
    <location>
        <begin position="25"/>
        <end position="46"/>
    </location>
</feature>
<accession>A0AAE3ING3</accession>
<dbReference type="SMART" id="SM00116">
    <property type="entry name" value="CBS"/>
    <property type="match status" value="2"/>
</dbReference>
<evidence type="ECO:0000313" key="13">
    <source>
        <dbReference type="EMBL" id="MCU7695302.1"/>
    </source>
</evidence>
<keyword evidence="14" id="KW-1185">Reference proteome</keyword>
<dbReference type="FunFam" id="3.10.580.10:FF:000002">
    <property type="entry name" value="Magnesium/cobalt efflux protein CorC"/>
    <property type="match status" value="1"/>
</dbReference>
<evidence type="ECO:0000256" key="6">
    <source>
        <dbReference type="ARBA" id="ARBA00023122"/>
    </source>
</evidence>
<evidence type="ECO:0000256" key="10">
    <source>
        <dbReference type="SAM" id="Phobius"/>
    </source>
</evidence>
<dbReference type="Gene3D" id="3.30.465.10">
    <property type="match status" value="1"/>
</dbReference>
<evidence type="ECO:0000256" key="2">
    <source>
        <dbReference type="ARBA" id="ARBA00022475"/>
    </source>
</evidence>
<dbReference type="Proteomes" id="UP001209317">
    <property type="component" value="Unassembled WGS sequence"/>
</dbReference>
<evidence type="ECO:0000259" key="12">
    <source>
        <dbReference type="PROSITE" id="PS51846"/>
    </source>
</evidence>
<dbReference type="SUPFAM" id="SSF56176">
    <property type="entry name" value="FAD-binding/transporter-associated domain-like"/>
    <property type="match status" value="1"/>
</dbReference>
<dbReference type="AlphaFoldDB" id="A0AAE3ING3"/>
<evidence type="ECO:0000256" key="8">
    <source>
        <dbReference type="PROSITE-ProRule" id="PRU00703"/>
    </source>
</evidence>